<dbReference type="InterPro" id="IPR006342">
    <property type="entry name" value="FkbM_mtfrase"/>
</dbReference>
<dbReference type="NCBIfam" id="TIGR01444">
    <property type="entry name" value="fkbM_fam"/>
    <property type="match status" value="1"/>
</dbReference>
<dbReference type="InterPro" id="IPR029063">
    <property type="entry name" value="SAM-dependent_MTases_sf"/>
</dbReference>
<keyword evidence="3" id="KW-1185">Reference proteome</keyword>
<keyword evidence="2" id="KW-0808">Transferase</keyword>
<evidence type="ECO:0000313" key="2">
    <source>
        <dbReference type="EMBL" id="MBD2277847.1"/>
    </source>
</evidence>
<dbReference type="SUPFAM" id="SSF53335">
    <property type="entry name" value="S-adenosyl-L-methionine-dependent methyltransferases"/>
    <property type="match status" value="1"/>
</dbReference>
<name>A0ABR8BSV4_APHFL</name>
<accession>A0ABR8BSV4</accession>
<sequence length="209" mass="23786">MLASNLYHFKEFFLDVGANVGQYAERQISLGYTGQIISFEPISSVFTKLEKNARSYTKWKVLNCGLGNYDGEAVINISKSSVFSSLLKPTPFLNQMYPNSVSTVQEKIKIHKFDSLFNEYYQPGDKVFLKIDTEGYEKDVLAGAINSLEYISGLQLELSFKEHYQGELLFMNMVNFLLEKGFTLVALTPLYHNLKSGNILKADGIFWRL</sequence>
<feature type="domain" description="Methyltransferase FkbM" evidence="1">
    <location>
        <begin position="15"/>
        <end position="183"/>
    </location>
</feature>
<organism evidence="2 3">
    <name type="scientific">Aphanizomenon flos-aquae FACHB-1040</name>
    <dbReference type="NCBI Taxonomy" id="2692887"/>
    <lineage>
        <taxon>Bacteria</taxon>
        <taxon>Bacillati</taxon>
        <taxon>Cyanobacteriota</taxon>
        <taxon>Cyanophyceae</taxon>
        <taxon>Nostocales</taxon>
        <taxon>Aphanizomenonaceae</taxon>
        <taxon>Aphanizomenon</taxon>
    </lineage>
</organism>
<dbReference type="Pfam" id="PF05050">
    <property type="entry name" value="Methyltransf_21"/>
    <property type="match status" value="1"/>
</dbReference>
<gene>
    <name evidence="2" type="ORF">H6F99_05795</name>
</gene>
<reference evidence="2 3" key="1">
    <citation type="journal article" date="2020" name="ISME J.">
        <title>Comparative genomics reveals insights into cyanobacterial evolution and habitat adaptation.</title>
        <authorList>
            <person name="Chen M.Y."/>
            <person name="Teng W.K."/>
            <person name="Zhao L."/>
            <person name="Hu C.X."/>
            <person name="Zhou Y.K."/>
            <person name="Han B.P."/>
            <person name="Song L.R."/>
            <person name="Shu W.S."/>
        </authorList>
    </citation>
    <scope>NUCLEOTIDE SEQUENCE [LARGE SCALE GENOMIC DNA]</scope>
    <source>
        <strain evidence="2 3">FACHB-1040</strain>
    </source>
</reference>
<dbReference type="Proteomes" id="UP000606721">
    <property type="component" value="Unassembled WGS sequence"/>
</dbReference>
<dbReference type="GO" id="GO:0008168">
    <property type="term" value="F:methyltransferase activity"/>
    <property type="evidence" value="ECO:0007669"/>
    <property type="project" value="UniProtKB-KW"/>
</dbReference>
<evidence type="ECO:0000259" key="1">
    <source>
        <dbReference type="Pfam" id="PF05050"/>
    </source>
</evidence>
<keyword evidence="2" id="KW-0489">Methyltransferase</keyword>
<dbReference type="Gene3D" id="3.40.50.150">
    <property type="entry name" value="Vaccinia Virus protein VP39"/>
    <property type="match status" value="1"/>
</dbReference>
<dbReference type="RefSeq" id="WP_190382504.1">
    <property type="nucleotide sequence ID" value="NZ_JACJQT010000010.1"/>
</dbReference>
<dbReference type="InterPro" id="IPR053188">
    <property type="entry name" value="FkbM_Methyltransferase"/>
</dbReference>
<proteinExistence type="predicted"/>
<dbReference type="GO" id="GO:0032259">
    <property type="term" value="P:methylation"/>
    <property type="evidence" value="ECO:0007669"/>
    <property type="project" value="UniProtKB-KW"/>
</dbReference>
<dbReference type="EMBL" id="JACJQT010000010">
    <property type="protein sequence ID" value="MBD2277847.1"/>
    <property type="molecule type" value="Genomic_DNA"/>
</dbReference>
<comment type="caution">
    <text evidence="2">The sequence shown here is derived from an EMBL/GenBank/DDBJ whole genome shotgun (WGS) entry which is preliminary data.</text>
</comment>
<evidence type="ECO:0000313" key="3">
    <source>
        <dbReference type="Proteomes" id="UP000606721"/>
    </source>
</evidence>
<protein>
    <submittedName>
        <fullName evidence="2">FkbM family methyltransferase</fullName>
    </submittedName>
</protein>
<dbReference type="PANTHER" id="PTHR36973">
    <property type="entry name" value="SLL1456 PROTEIN-RELATED"/>
    <property type="match status" value="1"/>
</dbReference>
<dbReference type="PANTHER" id="PTHR36973:SF4">
    <property type="entry name" value="NODULATION PROTEIN"/>
    <property type="match status" value="1"/>
</dbReference>